<protein>
    <submittedName>
        <fullName evidence="1">Uncharacterized protein</fullName>
    </submittedName>
</protein>
<dbReference type="AlphaFoldDB" id="A0A164M489"/>
<reference evidence="1 2" key="1">
    <citation type="journal article" date="2016" name="Mol. Biol. Evol.">
        <title>Comparative Genomics of Early-Diverging Mushroom-Forming Fungi Provides Insights into the Origins of Lignocellulose Decay Capabilities.</title>
        <authorList>
            <person name="Nagy L.G."/>
            <person name="Riley R."/>
            <person name="Tritt A."/>
            <person name="Adam C."/>
            <person name="Daum C."/>
            <person name="Floudas D."/>
            <person name="Sun H."/>
            <person name="Yadav J.S."/>
            <person name="Pangilinan J."/>
            <person name="Larsson K.H."/>
            <person name="Matsuura K."/>
            <person name="Barry K."/>
            <person name="Labutti K."/>
            <person name="Kuo R."/>
            <person name="Ohm R.A."/>
            <person name="Bhattacharya S.S."/>
            <person name="Shirouzu T."/>
            <person name="Yoshinaga Y."/>
            <person name="Martin F.M."/>
            <person name="Grigoriev I.V."/>
            <person name="Hibbett D.S."/>
        </authorList>
    </citation>
    <scope>NUCLEOTIDE SEQUENCE [LARGE SCALE GENOMIC DNA]</scope>
    <source>
        <strain evidence="1 2">HHB9708</strain>
    </source>
</reference>
<dbReference type="EMBL" id="KV419539">
    <property type="protein sequence ID" value="KZS86342.1"/>
    <property type="molecule type" value="Genomic_DNA"/>
</dbReference>
<sequence>MLVSDILFNAPRMRYSREQRLGNIEWARALGAKPPTSHSLEKFQDQMLERVGDPTRKITSRSGNVFYMNSVMESIRKVPFGLCLWDE</sequence>
<keyword evidence="2" id="KW-1185">Reference proteome</keyword>
<proteinExistence type="predicted"/>
<accession>A0A164M489</accession>
<dbReference type="OrthoDB" id="2802106at2759"/>
<evidence type="ECO:0000313" key="2">
    <source>
        <dbReference type="Proteomes" id="UP000076722"/>
    </source>
</evidence>
<name>A0A164M489_9AGAM</name>
<gene>
    <name evidence="1" type="ORF">SISNIDRAFT_421047</name>
</gene>
<dbReference type="Proteomes" id="UP000076722">
    <property type="component" value="Unassembled WGS sequence"/>
</dbReference>
<evidence type="ECO:0000313" key="1">
    <source>
        <dbReference type="EMBL" id="KZS86342.1"/>
    </source>
</evidence>
<organism evidence="1 2">
    <name type="scientific">Sistotremastrum niveocremeum HHB9708</name>
    <dbReference type="NCBI Taxonomy" id="1314777"/>
    <lineage>
        <taxon>Eukaryota</taxon>
        <taxon>Fungi</taxon>
        <taxon>Dikarya</taxon>
        <taxon>Basidiomycota</taxon>
        <taxon>Agaricomycotina</taxon>
        <taxon>Agaricomycetes</taxon>
        <taxon>Sistotremastrales</taxon>
        <taxon>Sistotremastraceae</taxon>
        <taxon>Sertulicium</taxon>
        <taxon>Sertulicium niveocremeum</taxon>
    </lineage>
</organism>